<comment type="caution">
    <text evidence="8">The sequence shown here is derived from an EMBL/GenBank/DDBJ whole genome shotgun (WGS) entry which is preliminary data.</text>
</comment>
<comment type="subcellular location">
    <subcellularLocation>
        <location evidence="1">Cell membrane</location>
        <topology evidence="1">Multi-pass membrane protein</topology>
    </subcellularLocation>
</comment>
<sequence length="442" mass="45696">MKQSTARRLPTLGLRANAAQFALLVAVNALVGAMVGQQQTVLPLIAQSEFGLSGYTFVFTYVAAFGIAKATSNWFAGTLSDRYGRKPVLLAGWLFAIPVPLMLIAAPDWGWVIAANVLLGINQGLTWSTTVIMKIDLVGPARRGLAMGLNEAAGYGAVAISSLVAGGLAAEFGLRPAPFLLGIAYTALAILLSGAFVKDTRPHALLDAKLNPGRTPAAPSGTAGAPTNRQIFALTSFKEPALSSASMAGLVNNLNFGLSWGLFPLLFATADLSAGQIGMLFALYPGVWGIGQMFTGALSDRIGRKHLITAGMLTQAAALSVIALGHGVAAWSVGTVLLGAGTAMVYPTLLAAVGDVAHPSWRGRAVGVYRVWRDLGYAVGAIMGGIIADRLGLQAAVWMAAALSAAAALAVAGRMYETHLPPRAPAHEGDARATLPPHHAST</sequence>
<evidence type="ECO:0000259" key="7">
    <source>
        <dbReference type="PROSITE" id="PS50850"/>
    </source>
</evidence>
<keyword evidence="9" id="KW-1185">Reference proteome</keyword>
<protein>
    <submittedName>
        <fullName evidence="8">MFS transporter</fullName>
    </submittedName>
</protein>
<keyword evidence="2" id="KW-0813">Transport</keyword>
<evidence type="ECO:0000313" key="9">
    <source>
        <dbReference type="Proteomes" id="UP000246303"/>
    </source>
</evidence>
<evidence type="ECO:0000256" key="1">
    <source>
        <dbReference type="ARBA" id="ARBA00004651"/>
    </source>
</evidence>
<proteinExistence type="predicted"/>
<feature type="domain" description="Major facilitator superfamily (MFS) profile" evidence="7">
    <location>
        <begin position="21"/>
        <end position="419"/>
    </location>
</feature>
<dbReference type="InterPro" id="IPR036259">
    <property type="entry name" value="MFS_trans_sf"/>
</dbReference>
<keyword evidence="4" id="KW-0812">Transmembrane</keyword>
<dbReference type="InterPro" id="IPR011701">
    <property type="entry name" value="MFS"/>
</dbReference>
<dbReference type="PROSITE" id="PS00216">
    <property type="entry name" value="SUGAR_TRANSPORT_1"/>
    <property type="match status" value="2"/>
</dbReference>
<dbReference type="PROSITE" id="PS50850">
    <property type="entry name" value="MFS"/>
    <property type="match status" value="1"/>
</dbReference>
<keyword evidence="3" id="KW-1003">Cell membrane</keyword>
<name>A0A2V3DQ59_9MICC</name>
<dbReference type="Gene3D" id="1.20.1250.20">
    <property type="entry name" value="MFS general substrate transporter like domains"/>
    <property type="match status" value="2"/>
</dbReference>
<evidence type="ECO:0000256" key="3">
    <source>
        <dbReference type="ARBA" id="ARBA00022475"/>
    </source>
</evidence>
<reference evidence="8 9" key="1">
    <citation type="submission" date="2018-05" db="EMBL/GenBank/DDBJ databases">
        <title>Genetic diversity of glacier-inhabiting Cryobacterium bacteria in China and description of Cryobacterium mengkeensis sp. nov. and Arthrobacter glacialis sp. nov.</title>
        <authorList>
            <person name="Liu Q."/>
            <person name="Xin Y.-H."/>
        </authorList>
    </citation>
    <scope>NUCLEOTIDE SEQUENCE [LARGE SCALE GENOMIC DNA]</scope>
    <source>
        <strain evidence="8 9">GP3</strain>
    </source>
</reference>
<dbReference type="SUPFAM" id="SSF103473">
    <property type="entry name" value="MFS general substrate transporter"/>
    <property type="match status" value="1"/>
</dbReference>
<dbReference type="AlphaFoldDB" id="A0A2V3DQ59"/>
<organism evidence="8 9">
    <name type="scientific">Arthrobacter psychrochitiniphilus</name>
    <dbReference type="NCBI Taxonomy" id="291045"/>
    <lineage>
        <taxon>Bacteria</taxon>
        <taxon>Bacillati</taxon>
        <taxon>Actinomycetota</taxon>
        <taxon>Actinomycetes</taxon>
        <taxon>Micrococcales</taxon>
        <taxon>Micrococcaceae</taxon>
        <taxon>Arthrobacter</taxon>
    </lineage>
</organism>
<dbReference type="GO" id="GO:0005886">
    <property type="term" value="C:plasma membrane"/>
    <property type="evidence" value="ECO:0007669"/>
    <property type="project" value="UniProtKB-SubCell"/>
</dbReference>
<evidence type="ECO:0000256" key="5">
    <source>
        <dbReference type="ARBA" id="ARBA00022989"/>
    </source>
</evidence>
<keyword evidence="6" id="KW-0472">Membrane</keyword>
<dbReference type="RefSeq" id="WP_110106869.1">
    <property type="nucleotide sequence ID" value="NZ_JACBZZ010000001.1"/>
</dbReference>
<gene>
    <name evidence="8" type="ORF">CVS29_13620</name>
</gene>
<accession>A0A2V3DQ59</accession>
<dbReference type="Proteomes" id="UP000246303">
    <property type="component" value="Unassembled WGS sequence"/>
</dbReference>
<dbReference type="PANTHER" id="PTHR23517">
    <property type="entry name" value="RESISTANCE PROTEIN MDTM, PUTATIVE-RELATED-RELATED"/>
    <property type="match status" value="1"/>
</dbReference>
<dbReference type="OrthoDB" id="9810492at2"/>
<dbReference type="GO" id="GO:0022857">
    <property type="term" value="F:transmembrane transporter activity"/>
    <property type="evidence" value="ECO:0007669"/>
    <property type="project" value="InterPro"/>
</dbReference>
<dbReference type="InterPro" id="IPR020846">
    <property type="entry name" value="MFS_dom"/>
</dbReference>
<evidence type="ECO:0000313" key="8">
    <source>
        <dbReference type="EMBL" id="PXA64841.1"/>
    </source>
</evidence>
<dbReference type="Pfam" id="PF07690">
    <property type="entry name" value="MFS_1"/>
    <property type="match status" value="2"/>
</dbReference>
<keyword evidence="5" id="KW-1133">Transmembrane helix</keyword>
<dbReference type="InterPro" id="IPR050171">
    <property type="entry name" value="MFS_Transporters"/>
</dbReference>
<evidence type="ECO:0000256" key="4">
    <source>
        <dbReference type="ARBA" id="ARBA00022692"/>
    </source>
</evidence>
<dbReference type="CDD" id="cd17325">
    <property type="entry name" value="MFS_MdtG_SLC18_like"/>
    <property type="match status" value="1"/>
</dbReference>
<dbReference type="EMBL" id="QHLZ01000008">
    <property type="protein sequence ID" value="PXA64841.1"/>
    <property type="molecule type" value="Genomic_DNA"/>
</dbReference>
<evidence type="ECO:0000256" key="6">
    <source>
        <dbReference type="ARBA" id="ARBA00023136"/>
    </source>
</evidence>
<dbReference type="PANTHER" id="PTHR23517:SF3">
    <property type="entry name" value="INTEGRAL MEMBRANE TRANSPORT PROTEIN"/>
    <property type="match status" value="1"/>
</dbReference>
<evidence type="ECO:0000256" key="2">
    <source>
        <dbReference type="ARBA" id="ARBA00022448"/>
    </source>
</evidence>
<dbReference type="InterPro" id="IPR005829">
    <property type="entry name" value="Sugar_transporter_CS"/>
</dbReference>